<dbReference type="AlphaFoldDB" id="A0A383F236"/>
<keyword evidence="1" id="KW-1133">Transmembrane helix</keyword>
<evidence type="ECO:0000256" key="1">
    <source>
        <dbReference type="SAM" id="Phobius"/>
    </source>
</evidence>
<feature type="transmembrane region" description="Helical" evidence="1">
    <location>
        <begin position="58"/>
        <end position="78"/>
    </location>
</feature>
<feature type="transmembrane region" description="Helical" evidence="1">
    <location>
        <begin position="84"/>
        <end position="102"/>
    </location>
</feature>
<organism evidence="2">
    <name type="scientific">marine metagenome</name>
    <dbReference type="NCBI Taxonomy" id="408172"/>
    <lineage>
        <taxon>unclassified sequences</taxon>
        <taxon>metagenomes</taxon>
        <taxon>ecological metagenomes</taxon>
    </lineage>
</organism>
<name>A0A383F236_9ZZZZ</name>
<gene>
    <name evidence="2" type="ORF">METZ01_LOCUS515905</name>
</gene>
<keyword evidence="1" id="KW-0472">Membrane</keyword>
<evidence type="ECO:0000313" key="2">
    <source>
        <dbReference type="EMBL" id="SVE63051.1"/>
    </source>
</evidence>
<sequence>PTWSPVFWGTGALTNVILNILFIPNWGIVGAGIATFLSFLVMFLFILYKNQTWFPINFINTAIVMYSLFSIIIIVVHSLFFNKVLLLSFISMYFVFGCKILININDSFSEK</sequence>
<keyword evidence="1" id="KW-0812">Transmembrane</keyword>
<dbReference type="EMBL" id="UINC01230780">
    <property type="protein sequence ID" value="SVE63051.1"/>
    <property type="molecule type" value="Genomic_DNA"/>
</dbReference>
<protein>
    <submittedName>
        <fullName evidence="2">Uncharacterized protein</fullName>
    </submittedName>
</protein>
<accession>A0A383F236</accession>
<feature type="transmembrane region" description="Helical" evidence="1">
    <location>
        <begin position="20"/>
        <end position="46"/>
    </location>
</feature>
<reference evidence="2" key="1">
    <citation type="submission" date="2018-05" db="EMBL/GenBank/DDBJ databases">
        <authorList>
            <person name="Lanie J.A."/>
            <person name="Ng W.-L."/>
            <person name="Kazmierczak K.M."/>
            <person name="Andrzejewski T.M."/>
            <person name="Davidsen T.M."/>
            <person name="Wayne K.J."/>
            <person name="Tettelin H."/>
            <person name="Glass J.I."/>
            <person name="Rusch D."/>
            <person name="Podicherti R."/>
            <person name="Tsui H.-C.T."/>
            <person name="Winkler M.E."/>
        </authorList>
    </citation>
    <scope>NUCLEOTIDE SEQUENCE</scope>
</reference>
<feature type="non-terminal residue" evidence="2">
    <location>
        <position position="1"/>
    </location>
</feature>
<proteinExistence type="predicted"/>